<dbReference type="Pfam" id="PF17764">
    <property type="entry name" value="PriA_3primeBD"/>
    <property type="match status" value="1"/>
</dbReference>
<evidence type="ECO:0000313" key="16">
    <source>
        <dbReference type="Proteomes" id="UP000231382"/>
    </source>
</evidence>
<dbReference type="InterPro" id="IPR041222">
    <property type="entry name" value="PriA_3primeBD"/>
</dbReference>
<reference evidence="16" key="1">
    <citation type="submission" date="2017-09" db="EMBL/GenBank/DDBJ databases">
        <title>Depth-based differentiation of microbial function through sediment-hosted aquifers and enrichment of novel symbionts in the deep terrestrial subsurface.</title>
        <authorList>
            <person name="Probst A.J."/>
            <person name="Ladd B."/>
            <person name="Jarett J.K."/>
            <person name="Geller-Mcgrath D.E."/>
            <person name="Sieber C.M.K."/>
            <person name="Emerson J.B."/>
            <person name="Anantharaman K."/>
            <person name="Thomas B.C."/>
            <person name="Malmstrom R."/>
            <person name="Stieglmeier M."/>
            <person name="Klingl A."/>
            <person name="Woyke T."/>
            <person name="Ryan C.M."/>
            <person name="Banfield J.F."/>
        </authorList>
    </citation>
    <scope>NUCLEOTIDE SEQUENCE [LARGE SCALE GENOMIC DNA]</scope>
</reference>
<evidence type="ECO:0000256" key="3">
    <source>
        <dbReference type="ARBA" id="ARBA00022723"/>
    </source>
</evidence>
<dbReference type="Pfam" id="PF00271">
    <property type="entry name" value="Helicase_C"/>
    <property type="match status" value="1"/>
</dbReference>
<evidence type="ECO:0000256" key="2">
    <source>
        <dbReference type="ARBA" id="ARBA00022705"/>
    </source>
</evidence>
<evidence type="ECO:0000256" key="6">
    <source>
        <dbReference type="ARBA" id="ARBA00022806"/>
    </source>
</evidence>
<keyword evidence="8 12" id="KW-0067">ATP-binding</keyword>
<feature type="domain" description="Helicase ATP-binding" evidence="13">
    <location>
        <begin position="142"/>
        <end position="308"/>
    </location>
</feature>
<dbReference type="SMART" id="SM00487">
    <property type="entry name" value="DEXDc"/>
    <property type="match status" value="1"/>
</dbReference>
<dbReference type="InterPro" id="IPR014001">
    <property type="entry name" value="Helicase_ATP-bd"/>
</dbReference>
<keyword evidence="6 12" id="KW-0347">Helicase</keyword>
<dbReference type="InterPro" id="IPR001650">
    <property type="entry name" value="Helicase_C-like"/>
</dbReference>
<dbReference type="Gene3D" id="3.40.50.300">
    <property type="entry name" value="P-loop containing nucleotide triphosphate hydrolases"/>
    <property type="match status" value="2"/>
</dbReference>
<feature type="binding site" evidence="12">
    <location>
        <position position="370"/>
    </location>
    <ligand>
        <name>Zn(2+)</name>
        <dbReference type="ChEBI" id="CHEBI:29105"/>
        <label>1</label>
    </ligand>
</feature>
<dbReference type="Pfam" id="PF04851">
    <property type="entry name" value="ResIII"/>
    <property type="match status" value="1"/>
</dbReference>
<dbReference type="PROSITE" id="PS51194">
    <property type="entry name" value="HELICASE_CTER"/>
    <property type="match status" value="1"/>
</dbReference>
<evidence type="ECO:0000256" key="5">
    <source>
        <dbReference type="ARBA" id="ARBA00022801"/>
    </source>
</evidence>
<dbReference type="FunFam" id="3.40.50.300:FF:000489">
    <property type="entry name" value="Primosome assembly protein PriA"/>
    <property type="match status" value="1"/>
</dbReference>
<evidence type="ECO:0000259" key="14">
    <source>
        <dbReference type="PROSITE" id="PS51194"/>
    </source>
</evidence>
<evidence type="ECO:0000256" key="4">
    <source>
        <dbReference type="ARBA" id="ARBA00022741"/>
    </source>
</evidence>
<protein>
    <recommendedName>
        <fullName evidence="12">Replication restart protein PriA</fullName>
    </recommendedName>
    <alternativeName>
        <fullName evidence="12">ATP-dependent DNA helicase PriA</fullName>
        <ecNumber evidence="12">5.6.2.4</ecNumber>
    </alternativeName>
    <alternativeName>
        <fullName evidence="12">DNA 3'-5' helicase PriA</fullName>
    </alternativeName>
</protein>
<feature type="domain" description="Helicase C-terminal" evidence="14">
    <location>
        <begin position="407"/>
        <end position="577"/>
    </location>
</feature>
<feature type="binding site" evidence="12">
    <location>
        <position position="399"/>
    </location>
    <ligand>
        <name>Zn(2+)</name>
        <dbReference type="ChEBI" id="CHEBI:29105"/>
        <label>2</label>
    </ligand>
</feature>
<dbReference type="HAMAP" id="MF_00983">
    <property type="entry name" value="PriA"/>
    <property type="match status" value="1"/>
</dbReference>
<keyword evidence="7 12" id="KW-0862">Zinc</keyword>
<keyword evidence="5 12" id="KW-0378">Hydrolase</keyword>
<feature type="binding site" evidence="12">
    <location>
        <position position="379"/>
    </location>
    <ligand>
        <name>Zn(2+)</name>
        <dbReference type="ChEBI" id="CHEBI:29105"/>
        <label>2</label>
    </ligand>
</feature>
<dbReference type="GO" id="GO:0006310">
    <property type="term" value="P:DNA recombination"/>
    <property type="evidence" value="ECO:0007669"/>
    <property type="project" value="InterPro"/>
</dbReference>
<keyword evidence="3 12" id="KW-0479">Metal-binding</keyword>
<dbReference type="GO" id="GO:1990077">
    <property type="term" value="C:primosome complex"/>
    <property type="evidence" value="ECO:0007669"/>
    <property type="project" value="UniProtKB-UniRule"/>
</dbReference>
<evidence type="ECO:0000313" key="15">
    <source>
        <dbReference type="EMBL" id="PIS08028.1"/>
    </source>
</evidence>
<evidence type="ECO:0000256" key="1">
    <source>
        <dbReference type="ARBA" id="ARBA00022515"/>
    </source>
</evidence>
<evidence type="ECO:0000256" key="9">
    <source>
        <dbReference type="ARBA" id="ARBA00023125"/>
    </source>
</evidence>
<dbReference type="GO" id="GO:0005524">
    <property type="term" value="F:ATP binding"/>
    <property type="evidence" value="ECO:0007669"/>
    <property type="project" value="UniProtKB-UniRule"/>
</dbReference>
<dbReference type="SUPFAM" id="SSF52540">
    <property type="entry name" value="P-loop containing nucleoside triphosphate hydrolases"/>
    <property type="match status" value="1"/>
</dbReference>
<dbReference type="InterPro" id="IPR041236">
    <property type="entry name" value="PriA_C"/>
</dbReference>
<feature type="binding site" evidence="12">
    <location>
        <position position="382"/>
    </location>
    <ligand>
        <name>Zn(2+)</name>
        <dbReference type="ChEBI" id="CHEBI:29105"/>
        <label>2</label>
    </ligand>
</feature>
<name>A0A2H0W9K2_9BACT</name>
<evidence type="ECO:0000256" key="10">
    <source>
        <dbReference type="ARBA" id="ARBA00023235"/>
    </source>
</evidence>
<dbReference type="CDD" id="cd18804">
    <property type="entry name" value="SF2_C_priA"/>
    <property type="match status" value="1"/>
</dbReference>
<dbReference type="InterPro" id="IPR027417">
    <property type="entry name" value="P-loop_NTPase"/>
</dbReference>
<dbReference type="GO" id="GO:0003677">
    <property type="term" value="F:DNA binding"/>
    <property type="evidence" value="ECO:0007669"/>
    <property type="project" value="UniProtKB-UniRule"/>
</dbReference>
<keyword evidence="2 12" id="KW-0235">DNA replication</keyword>
<evidence type="ECO:0000256" key="7">
    <source>
        <dbReference type="ARBA" id="ARBA00022833"/>
    </source>
</evidence>
<comment type="subunit">
    <text evidence="12">Component of the replication restart primosome.</text>
</comment>
<comment type="caution">
    <text evidence="15">The sequence shown here is derived from an EMBL/GenBank/DDBJ whole genome shotgun (WGS) entry which is preliminary data.</text>
</comment>
<keyword evidence="10 12" id="KW-0413">Isomerase</keyword>
<comment type="cofactor">
    <cofactor evidence="12">
        <name>Zn(2+)</name>
        <dbReference type="ChEBI" id="CHEBI:29105"/>
    </cofactor>
    <text evidence="12">Binds 2 zinc ions per subunit.</text>
</comment>
<dbReference type="GO" id="GO:0016887">
    <property type="term" value="F:ATP hydrolysis activity"/>
    <property type="evidence" value="ECO:0007669"/>
    <property type="project" value="RHEA"/>
</dbReference>
<comment type="catalytic activity">
    <reaction evidence="12">
        <text>Couples ATP hydrolysis with the unwinding of duplex DNA by translocating in the 3'-5' direction.</text>
        <dbReference type="EC" id="5.6.2.4"/>
    </reaction>
</comment>
<feature type="binding site" evidence="12">
    <location>
        <position position="412"/>
    </location>
    <ligand>
        <name>Zn(2+)</name>
        <dbReference type="ChEBI" id="CHEBI:29105"/>
        <label>1</label>
    </ligand>
</feature>
<dbReference type="InterPro" id="IPR006935">
    <property type="entry name" value="Helicase/UvrB_N"/>
</dbReference>
<dbReference type="InterPro" id="IPR005259">
    <property type="entry name" value="PriA"/>
</dbReference>
<dbReference type="EC" id="5.6.2.4" evidence="12"/>
<evidence type="ECO:0000256" key="11">
    <source>
        <dbReference type="ARBA" id="ARBA00048988"/>
    </source>
</evidence>
<feature type="binding site" evidence="12">
    <location>
        <position position="415"/>
    </location>
    <ligand>
        <name>Zn(2+)</name>
        <dbReference type="ChEBI" id="CHEBI:29105"/>
        <label>1</label>
    </ligand>
</feature>
<evidence type="ECO:0000256" key="8">
    <source>
        <dbReference type="ARBA" id="ARBA00022840"/>
    </source>
</evidence>
<dbReference type="GO" id="GO:0006269">
    <property type="term" value="P:DNA replication, synthesis of primer"/>
    <property type="evidence" value="ECO:0007669"/>
    <property type="project" value="UniProtKB-KW"/>
</dbReference>
<dbReference type="GO" id="GO:0043138">
    <property type="term" value="F:3'-5' DNA helicase activity"/>
    <property type="evidence" value="ECO:0007669"/>
    <property type="project" value="UniProtKB-EC"/>
</dbReference>
<accession>A0A2H0W9K2</accession>
<gene>
    <name evidence="12 15" type="primary">priA</name>
    <name evidence="15" type="ORF">COT78_00390</name>
</gene>
<dbReference type="EMBL" id="PEZW01000004">
    <property type="protein sequence ID" value="PIS08028.1"/>
    <property type="molecule type" value="Genomic_DNA"/>
</dbReference>
<dbReference type="GO" id="GO:0006270">
    <property type="term" value="P:DNA replication initiation"/>
    <property type="evidence" value="ECO:0007669"/>
    <property type="project" value="TreeGrafter"/>
</dbReference>
<sequence>MIVNVIPEIKTWSDIEVFSYSVPADLTNKIKIGALVEIPLGRNKIRGVVESLKNSNDKTLYKMKNIISVIDDFVLPEIYFDVVKWISEYYLCSLGDALSLFLPPAVKRPKAGIRDKELGIRESQNIKLTKEQQLVFEKLKLNLTAKNKNPALIHGVTGSGKTEIYIKLTEEALALGKSVIILVPEIMLTPQTVERFEEIFGDKIALRHSKLSRSEKYHTFYDFYTGSKPILIGPRSALLIPSKNLGLIIVDEEQEDSYKQDLSPRYHAVELAKFIAQSLKSLLVVGSATPRIKTYYQAQNGIVDLHELSLRHNKDKLPHAEIVDLKDEIRAENFSPISRKLKEEMDRVLLNKDQVLLFLNRRGNATFVACRDCGHVILCHNCSIPMVYHLNETEHFLNCHHCDRREAVPTHCPECHSQRIKYFGSGIDKIETEIRSLYPDKRISKVDSKTIRTKSDYTKFFQKFKKGEIDIVIGTQMIAKGLDIPNVDLVGIISADTGLHLPHYRASEKSFELLTQVSGRSGRADKIGQTIIQTYWPESAPVVAAKDHDYKSFYQSEISERQKFNYPPFCYLVRVIAEDADEDKAKKEIMKLSEKLKQNNLEFIGPGVCFYSRLHNKYRYHLIIKMDKYPNEKIVAMAKANRHLIWDAEPTNLL</sequence>
<keyword evidence="1 12" id="KW-0639">Primosome</keyword>
<dbReference type="InterPro" id="IPR042115">
    <property type="entry name" value="PriA_3primeBD_sf"/>
</dbReference>
<dbReference type="AlphaFoldDB" id="A0A2H0W9K2"/>
<evidence type="ECO:0000256" key="12">
    <source>
        <dbReference type="HAMAP-Rule" id="MF_00983"/>
    </source>
</evidence>
<proteinExistence type="inferred from homology"/>
<dbReference type="PROSITE" id="PS51192">
    <property type="entry name" value="HELICASE_ATP_BIND_1"/>
    <property type="match status" value="1"/>
</dbReference>
<comment type="similarity">
    <text evidence="12">Belongs to the helicase family. PriA subfamily.</text>
</comment>
<dbReference type="Gene3D" id="3.40.1440.60">
    <property type="entry name" value="PriA, 3(prime) DNA-binding domain"/>
    <property type="match status" value="1"/>
</dbReference>
<dbReference type="PANTHER" id="PTHR30580:SF0">
    <property type="entry name" value="PRIMOSOMAL PROTEIN N"/>
    <property type="match status" value="1"/>
</dbReference>
<feature type="binding site" evidence="12">
    <location>
        <position position="373"/>
    </location>
    <ligand>
        <name>Zn(2+)</name>
        <dbReference type="ChEBI" id="CHEBI:29105"/>
        <label>1</label>
    </ligand>
</feature>
<dbReference type="Proteomes" id="UP000231382">
    <property type="component" value="Unassembled WGS sequence"/>
</dbReference>
<feature type="binding site" evidence="12">
    <location>
        <position position="402"/>
    </location>
    <ligand>
        <name>Zn(2+)</name>
        <dbReference type="ChEBI" id="CHEBI:29105"/>
        <label>2</label>
    </ligand>
</feature>
<evidence type="ECO:0000259" key="13">
    <source>
        <dbReference type="PROSITE" id="PS51192"/>
    </source>
</evidence>
<organism evidence="15 16">
    <name type="scientific">Candidatus Berkelbacteria bacterium CG10_big_fil_rev_8_21_14_0_10_43_13</name>
    <dbReference type="NCBI Taxonomy" id="1974514"/>
    <lineage>
        <taxon>Bacteria</taxon>
        <taxon>Candidatus Berkelbacteria</taxon>
    </lineage>
</organism>
<dbReference type="Pfam" id="PF18074">
    <property type="entry name" value="PriA_C"/>
    <property type="match status" value="1"/>
</dbReference>
<comment type="function">
    <text evidence="12">Initiates the restart of stalled replication forks, which reloads the replicative helicase on sites other than the origin of replication. Recognizes and binds to abandoned replication forks and remodels them to uncover a helicase loading site. Promotes assembly of the primosome at these replication forks.</text>
</comment>
<dbReference type="SMART" id="SM00490">
    <property type="entry name" value="HELICc"/>
    <property type="match status" value="1"/>
</dbReference>
<comment type="catalytic activity">
    <reaction evidence="11 12">
        <text>ATP + H2O = ADP + phosphate + H(+)</text>
        <dbReference type="Rhea" id="RHEA:13065"/>
        <dbReference type="ChEBI" id="CHEBI:15377"/>
        <dbReference type="ChEBI" id="CHEBI:15378"/>
        <dbReference type="ChEBI" id="CHEBI:30616"/>
        <dbReference type="ChEBI" id="CHEBI:43474"/>
        <dbReference type="ChEBI" id="CHEBI:456216"/>
        <dbReference type="EC" id="5.6.2.4"/>
    </reaction>
</comment>
<dbReference type="PANTHER" id="PTHR30580">
    <property type="entry name" value="PRIMOSOMAL PROTEIN N"/>
    <property type="match status" value="1"/>
</dbReference>
<dbReference type="GO" id="GO:0008270">
    <property type="term" value="F:zinc ion binding"/>
    <property type="evidence" value="ECO:0007669"/>
    <property type="project" value="UniProtKB-UniRule"/>
</dbReference>
<dbReference type="NCBIfam" id="TIGR00595">
    <property type="entry name" value="priA"/>
    <property type="match status" value="1"/>
</dbReference>
<keyword evidence="4 12" id="KW-0547">Nucleotide-binding</keyword>
<keyword evidence="9 12" id="KW-0238">DNA-binding</keyword>
<dbReference type="GO" id="GO:0006302">
    <property type="term" value="P:double-strand break repair"/>
    <property type="evidence" value="ECO:0007669"/>
    <property type="project" value="InterPro"/>
</dbReference>